<sequence length="141" mass="15641">MVQDGEMRCLGFTKVPNLKKARTFENGEYHPRHPDFREPTCESEAMVDARWVMVMARNEEEETPPSEKKQLEVKRLISGTRVGQVLWVWAFWGAFLGGQIGAPPGLVPKPPGVTIVSAHLGPEGRPKAQLWAAPEPSTAIP</sequence>
<dbReference type="Proteomes" id="UP000053789">
    <property type="component" value="Unassembled WGS sequence"/>
</dbReference>
<dbReference type="HOGENOM" id="CLU_1825083_0_0_1"/>
<gene>
    <name evidence="1" type="ORF">Z519_05858</name>
</gene>
<evidence type="ECO:0000313" key="1">
    <source>
        <dbReference type="EMBL" id="KIW93253.1"/>
    </source>
</evidence>
<reference evidence="1" key="1">
    <citation type="submission" date="2015-01" db="EMBL/GenBank/DDBJ databases">
        <title>The Genome Sequence of Cladophialophora bantiana CBS 173.52.</title>
        <authorList>
            <consortium name="The Broad Institute Genomics Platform"/>
            <person name="Cuomo C."/>
            <person name="de Hoog S."/>
            <person name="Gorbushina A."/>
            <person name="Stielow B."/>
            <person name="Teixiera M."/>
            <person name="Abouelleil A."/>
            <person name="Chapman S.B."/>
            <person name="Priest M."/>
            <person name="Young S.K."/>
            <person name="Wortman J."/>
            <person name="Nusbaum C."/>
            <person name="Birren B."/>
        </authorList>
    </citation>
    <scope>NUCLEOTIDE SEQUENCE [LARGE SCALE GENOMIC DNA]</scope>
    <source>
        <strain evidence="1">CBS 173.52</strain>
    </source>
</reference>
<dbReference type="GeneID" id="27698786"/>
<name>A0A0D2HIY5_CLAB1</name>
<protein>
    <submittedName>
        <fullName evidence="1">Uncharacterized protein</fullName>
    </submittedName>
</protein>
<organism evidence="1 2">
    <name type="scientific">Cladophialophora bantiana (strain ATCC 10958 / CBS 173.52 / CDC B-1940 / NIH 8579)</name>
    <name type="common">Xylohypha bantiana</name>
    <dbReference type="NCBI Taxonomy" id="1442370"/>
    <lineage>
        <taxon>Eukaryota</taxon>
        <taxon>Fungi</taxon>
        <taxon>Dikarya</taxon>
        <taxon>Ascomycota</taxon>
        <taxon>Pezizomycotina</taxon>
        <taxon>Eurotiomycetes</taxon>
        <taxon>Chaetothyriomycetidae</taxon>
        <taxon>Chaetothyriales</taxon>
        <taxon>Herpotrichiellaceae</taxon>
        <taxon>Cladophialophora</taxon>
    </lineage>
</organism>
<dbReference type="AlphaFoldDB" id="A0A0D2HIY5"/>
<dbReference type="EMBL" id="KN846987">
    <property type="protein sequence ID" value="KIW93253.1"/>
    <property type="molecule type" value="Genomic_DNA"/>
</dbReference>
<dbReference type="RefSeq" id="XP_016619922.1">
    <property type="nucleotide sequence ID" value="XM_016763598.1"/>
</dbReference>
<dbReference type="VEuPathDB" id="FungiDB:Z519_05858"/>
<evidence type="ECO:0000313" key="2">
    <source>
        <dbReference type="Proteomes" id="UP000053789"/>
    </source>
</evidence>
<proteinExistence type="predicted"/>
<accession>A0A0D2HIY5</accession>
<keyword evidence="2" id="KW-1185">Reference proteome</keyword>